<evidence type="ECO:0000256" key="1">
    <source>
        <dbReference type="SAM" id="Phobius"/>
    </source>
</evidence>
<name>A0AAP7F3B1_SERFO</name>
<protein>
    <submittedName>
        <fullName evidence="2">Uncharacterized protein</fullName>
    </submittedName>
</protein>
<feature type="transmembrane region" description="Helical" evidence="1">
    <location>
        <begin position="71"/>
        <end position="99"/>
    </location>
</feature>
<evidence type="ECO:0000313" key="3">
    <source>
        <dbReference type="Proteomes" id="UP000659084"/>
    </source>
</evidence>
<dbReference type="AlphaFoldDB" id="A0AAP7F3B1"/>
<dbReference type="EMBL" id="JACNYO010000009">
    <property type="protein sequence ID" value="MBC3212714.1"/>
    <property type="molecule type" value="Genomic_DNA"/>
</dbReference>
<keyword evidence="1" id="KW-1133">Transmembrane helix</keyword>
<keyword evidence="1" id="KW-0812">Transmembrane</keyword>
<feature type="transmembrane region" description="Helical" evidence="1">
    <location>
        <begin position="16"/>
        <end position="35"/>
    </location>
</feature>
<dbReference type="RefSeq" id="WP_037375905.1">
    <property type="nucleotide sequence ID" value="NZ_CAMISK010000006.1"/>
</dbReference>
<organism evidence="2 3">
    <name type="scientific">Serratia fonticola</name>
    <dbReference type="NCBI Taxonomy" id="47917"/>
    <lineage>
        <taxon>Bacteria</taxon>
        <taxon>Pseudomonadati</taxon>
        <taxon>Pseudomonadota</taxon>
        <taxon>Gammaproteobacteria</taxon>
        <taxon>Enterobacterales</taxon>
        <taxon>Yersiniaceae</taxon>
        <taxon>Serratia</taxon>
    </lineage>
</organism>
<dbReference type="Proteomes" id="UP000659084">
    <property type="component" value="Unassembled WGS sequence"/>
</dbReference>
<feature type="transmembrane region" description="Helical" evidence="1">
    <location>
        <begin position="47"/>
        <end position="65"/>
    </location>
</feature>
<sequence length="100" mass="10786">MLKKLVTGQLSLPMTFWGWGFCGGLFIGLIGMAGLHTGYAAMVPLTYILKAVLFSAVLSGITFILRRKTTVLGALAFFVVLVQVIMSLVVFIGLSSLLFK</sequence>
<keyword evidence="1" id="KW-0472">Membrane</keyword>
<reference evidence="2" key="1">
    <citation type="submission" date="2020-08" db="EMBL/GenBank/DDBJ databases">
        <title>Food and environmental bacterial isolates.</title>
        <authorList>
            <person name="Richter L."/>
            <person name="Du Plessis E.M."/>
            <person name="Duvenage S."/>
            <person name="Allam M."/>
            <person name="Korsten L."/>
        </authorList>
    </citation>
    <scope>NUCLEOTIDE SEQUENCE</scope>
    <source>
        <strain evidence="2">UPMP2127</strain>
    </source>
</reference>
<comment type="caution">
    <text evidence="2">The sequence shown here is derived from an EMBL/GenBank/DDBJ whole genome shotgun (WGS) entry which is preliminary data.</text>
</comment>
<accession>A0AAP7F3B1</accession>
<evidence type="ECO:0000313" key="2">
    <source>
        <dbReference type="EMBL" id="MBC3212714.1"/>
    </source>
</evidence>
<proteinExistence type="predicted"/>
<gene>
    <name evidence="2" type="ORF">H8J20_11250</name>
</gene>